<dbReference type="Proteomes" id="UP000652681">
    <property type="component" value="Unassembled WGS sequence"/>
</dbReference>
<gene>
    <name evidence="2" type="ORF">H9Y05_04470</name>
</gene>
<protein>
    <submittedName>
        <fullName evidence="2">M28 family peptidase</fullName>
    </submittedName>
</protein>
<comment type="caution">
    <text evidence="2">The sequence shown here is derived from an EMBL/GenBank/DDBJ whole genome shotgun (WGS) entry which is preliminary data.</text>
</comment>
<dbReference type="PROSITE" id="PS00018">
    <property type="entry name" value="EF_HAND_1"/>
    <property type="match status" value="1"/>
</dbReference>
<reference evidence="2" key="1">
    <citation type="submission" date="2020-09" db="EMBL/GenBank/DDBJ databases">
        <title>Taishania pollutisoli gen. nov., sp. nov., Isolated from Tetrabromobisphenol A-Contaminated Soil.</title>
        <authorList>
            <person name="Chen Q."/>
        </authorList>
    </citation>
    <scope>NUCLEOTIDE SEQUENCE</scope>
    <source>
        <strain evidence="2">CZZ-1</strain>
    </source>
</reference>
<dbReference type="Pfam" id="PF04389">
    <property type="entry name" value="Peptidase_M28"/>
    <property type="match status" value="1"/>
</dbReference>
<dbReference type="SUPFAM" id="SSF53187">
    <property type="entry name" value="Zn-dependent exopeptidases"/>
    <property type="match status" value="1"/>
</dbReference>
<dbReference type="PANTHER" id="PTHR12147">
    <property type="entry name" value="METALLOPEPTIDASE M28 FAMILY MEMBER"/>
    <property type="match status" value="1"/>
</dbReference>
<organism evidence="2 3">
    <name type="scientific">Taishania pollutisoli</name>
    <dbReference type="NCBI Taxonomy" id="2766479"/>
    <lineage>
        <taxon>Bacteria</taxon>
        <taxon>Pseudomonadati</taxon>
        <taxon>Bacteroidota</taxon>
        <taxon>Flavobacteriia</taxon>
        <taxon>Flavobacteriales</taxon>
        <taxon>Crocinitomicaceae</taxon>
        <taxon>Taishania</taxon>
    </lineage>
</organism>
<dbReference type="InterPro" id="IPR045175">
    <property type="entry name" value="M28_fam"/>
</dbReference>
<dbReference type="GO" id="GO:0006508">
    <property type="term" value="P:proteolysis"/>
    <property type="evidence" value="ECO:0007669"/>
    <property type="project" value="InterPro"/>
</dbReference>
<dbReference type="AlphaFoldDB" id="A0A8J6U1Y0"/>
<keyword evidence="3" id="KW-1185">Reference proteome</keyword>
<dbReference type="EMBL" id="JACVEL010000002">
    <property type="protein sequence ID" value="MBC9811725.1"/>
    <property type="molecule type" value="Genomic_DNA"/>
</dbReference>
<dbReference type="PANTHER" id="PTHR12147:SF26">
    <property type="entry name" value="PEPTIDASE M28 DOMAIN-CONTAINING PROTEIN"/>
    <property type="match status" value="1"/>
</dbReference>
<sequence>MKYLFLFIVLSLFQHGRTQQASDTSLIRNHLVKLTKSGAFRHHKNVQQLNKTAGYIRAEFLKYADSVFYQEYEVKGTIYRNVIAAFGTENRQRIIVGAHYDVCGDQEGADDNASGVVGLLELARLLHLQPLSYRVDLVAYTLEEPPYFRTEYMGSYMHAQSLYEDKADVYGMVCLEMIGYFSDAKKSQDYPLKILSLFYGNKGDYITLVKKNGAGKFAKQFSKQYKTTKAIKTKKFTGSETLSGIDYSDHLNYWKFGYSALMVTNTAFYRNKNYHQPTDTMETLDVYRMSKVINGVYQSLVGLAGK</sequence>
<name>A0A8J6U1Y0_9FLAO</name>
<dbReference type="Gene3D" id="3.40.630.10">
    <property type="entry name" value="Zn peptidases"/>
    <property type="match status" value="1"/>
</dbReference>
<proteinExistence type="predicted"/>
<evidence type="ECO:0000313" key="3">
    <source>
        <dbReference type="Proteomes" id="UP000652681"/>
    </source>
</evidence>
<evidence type="ECO:0000259" key="1">
    <source>
        <dbReference type="Pfam" id="PF04389"/>
    </source>
</evidence>
<dbReference type="InterPro" id="IPR018247">
    <property type="entry name" value="EF_Hand_1_Ca_BS"/>
</dbReference>
<evidence type="ECO:0000313" key="2">
    <source>
        <dbReference type="EMBL" id="MBC9811725.1"/>
    </source>
</evidence>
<accession>A0A8J6U1Y0</accession>
<feature type="domain" description="Peptidase M28" evidence="1">
    <location>
        <begin position="81"/>
        <end position="291"/>
    </location>
</feature>
<dbReference type="GO" id="GO:0008235">
    <property type="term" value="F:metalloexopeptidase activity"/>
    <property type="evidence" value="ECO:0007669"/>
    <property type="project" value="InterPro"/>
</dbReference>
<dbReference type="InterPro" id="IPR007484">
    <property type="entry name" value="Peptidase_M28"/>
</dbReference>